<reference evidence="2" key="1">
    <citation type="journal article" date="2014" name="Int. J. Syst. Evol. Microbiol.">
        <title>Complete genome of a new Firmicutes species belonging to the dominant human colonic microbiota ('Ruminococcus bicirculans') reveals two chromosomes and a selective capacity to utilize plant glucans.</title>
        <authorList>
            <consortium name="NISC Comparative Sequencing Program"/>
            <person name="Wegmann U."/>
            <person name="Louis P."/>
            <person name="Goesmann A."/>
            <person name="Henrissat B."/>
            <person name="Duncan S.H."/>
            <person name="Flint H.J."/>
        </authorList>
    </citation>
    <scope>NUCLEOTIDE SEQUENCE</scope>
    <source>
        <strain evidence="2">CGMCC 4.5581</strain>
    </source>
</reference>
<dbReference type="Proteomes" id="UP000552836">
    <property type="component" value="Unassembled WGS sequence"/>
</dbReference>
<reference evidence="2" key="4">
    <citation type="submission" date="2024-05" db="EMBL/GenBank/DDBJ databases">
        <authorList>
            <person name="Sun Q."/>
            <person name="Zhou Y."/>
        </authorList>
    </citation>
    <scope>NUCLEOTIDE SEQUENCE</scope>
    <source>
        <strain evidence="2">CGMCC 4.5581</strain>
    </source>
</reference>
<dbReference type="Pfam" id="PF12900">
    <property type="entry name" value="Pyridox_ox_2"/>
    <property type="match status" value="1"/>
</dbReference>
<reference evidence="3 4" key="3">
    <citation type="submission" date="2020-02" db="EMBL/GenBank/DDBJ databases">
        <title>Sequencing the genomes of 1000 actinobacteria strains.</title>
        <authorList>
            <person name="Klenk H.-P."/>
        </authorList>
    </citation>
    <scope>NUCLEOTIDE SEQUENCE [LARGE SCALE GENOMIC DNA]</scope>
    <source>
        <strain evidence="3 4">DSM 45201</strain>
    </source>
</reference>
<proteinExistence type="predicted"/>
<dbReference type="InterPro" id="IPR012349">
    <property type="entry name" value="Split_barrel_FMN-bd"/>
</dbReference>
<dbReference type="SUPFAM" id="SSF50475">
    <property type="entry name" value="FMN-binding split barrel"/>
    <property type="match status" value="1"/>
</dbReference>
<evidence type="ECO:0000313" key="5">
    <source>
        <dbReference type="Proteomes" id="UP000648663"/>
    </source>
</evidence>
<dbReference type="Proteomes" id="UP000648663">
    <property type="component" value="Unassembled WGS sequence"/>
</dbReference>
<evidence type="ECO:0000313" key="2">
    <source>
        <dbReference type="EMBL" id="GGL60462.1"/>
    </source>
</evidence>
<evidence type="ECO:0000313" key="4">
    <source>
        <dbReference type="Proteomes" id="UP000552836"/>
    </source>
</evidence>
<dbReference type="EMBL" id="BMMI01000002">
    <property type="protein sequence ID" value="GGL60462.1"/>
    <property type="molecule type" value="Genomic_DNA"/>
</dbReference>
<dbReference type="EMBL" id="JAAMPA010000002">
    <property type="protein sequence ID" value="NIH68845.1"/>
    <property type="molecule type" value="Genomic_DNA"/>
</dbReference>
<gene>
    <name evidence="3" type="ORF">FB380_003333</name>
    <name evidence="2" type="ORF">GCM10011589_15660</name>
</gene>
<accession>A0A846LT94</accession>
<protein>
    <submittedName>
        <fullName evidence="2">DNA-binding protein</fullName>
    </submittedName>
</protein>
<dbReference type="GO" id="GO:0003677">
    <property type="term" value="F:DNA binding"/>
    <property type="evidence" value="ECO:0007669"/>
    <property type="project" value="UniProtKB-KW"/>
</dbReference>
<dbReference type="RefSeq" id="WP_208383656.1">
    <property type="nucleotide sequence ID" value="NZ_BAABJU010000003.1"/>
</dbReference>
<dbReference type="AlphaFoldDB" id="A0A846LT94"/>
<name>A0A846LT94_9ACTN</name>
<comment type="caution">
    <text evidence="3">The sequence shown here is derived from an EMBL/GenBank/DDBJ whole genome shotgun (WGS) entry which is preliminary data.</text>
</comment>
<keyword evidence="2" id="KW-0238">DNA-binding</keyword>
<organism evidence="3 4">
    <name type="scientific">Modestobacter marinus</name>
    <dbReference type="NCBI Taxonomy" id="477641"/>
    <lineage>
        <taxon>Bacteria</taxon>
        <taxon>Bacillati</taxon>
        <taxon>Actinomycetota</taxon>
        <taxon>Actinomycetes</taxon>
        <taxon>Geodermatophilales</taxon>
        <taxon>Geodermatophilaceae</taxon>
        <taxon>Modestobacter</taxon>
    </lineage>
</organism>
<reference evidence="5" key="2">
    <citation type="journal article" date="2019" name="Int. J. Syst. Evol. Microbiol.">
        <title>The Global Catalogue of Microorganisms (GCM) 10K type strain sequencing project: providing services to taxonomists for standard genome sequencing and annotation.</title>
        <authorList>
            <consortium name="The Broad Institute Genomics Platform"/>
            <consortium name="The Broad Institute Genome Sequencing Center for Infectious Disease"/>
            <person name="Wu L."/>
            <person name="Ma J."/>
        </authorList>
    </citation>
    <scope>NUCLEOTIDE SEQUENCE [LARGE SCALE GENOMIC DNA]</scope>
    <source>
        <strain evidence="5">CGMCC 4.5581</strain>
    </source>
</reference>
<dbReference type="Gene3D" id="2.30.110.10">
    <property type="entry name" value="Electron Transport, Fmn-binding Protein, Chain A"/>
    <property type="match status" value="1"/>
</dbReference>
<dbReference type="InterPro" id="IPR024747">
    <property type="entry name" value="Pyridox_Oxase-rel"/>
</dbReference>
<keyword evidence="5" id="KW-1185">Reference proteome</keyword>
<evidence type="ECO:0000313" key="3">
    <source>
        <dbReference type="EMBL" id="NIH68845.1"/>
    </source>
</evidence>
<evidence type="ECO:0000256" key="1">
    <source>
        <dbReference type="SAM" id="MobiDB-lite"/>
    </source>
</evidence>
<feature type="region of interest" description="Disordered" evidence="1">
    <location>
        <begin position="136"/>
        <end position="160"/>
    </location>
</feature>
<sequence>MDTLDDGRDAPSLDEAECLRLLDTAPIGRIAFTQGALPAVQPVTFTRGDGEIYVPTHPDSAVAAASRGAVVAFEVDEVDVGARTGWAVTVVGPSRLITDPAEVRRLDGLGTSTSVPPAGHCYVGVQVRLVRGRRIGPRPAVPDAPADLSTDGAGVPSWTG</sequence>